<dbReference type="SUPFAM" id="SSF52922">
    <property type="entry name" value="TK C-terminal domain-like"/>
    <property type="match status" value="1"/>
</dbReference>
<proteinExistence type="predicted"/>
<dbReference type="AlphaFoldDB" id="C7DGE0"/>
<keyword evidence="6" id="KW-1185">Reference proteome</keyword>
<evidence type="ECO:0000313" key="5">
    <source>
        <dbReference type="EMBL" id="EET90468.1"/>
    </source>
</evidence>
<organism evidence="5 6">
    <name type="scientific">Candidatus Micrarchaeum acidiphilum ARMAN-2</name>
    <dbReference type="NCBI Taxonomy" id="425595"/>
    <lineage>
        <taxon>Archaea</taxon>
        <taxon>Candidatus Micrarchaeota</taxon>
        <taxon>Candidatus Micrarchaeia</taxon>
        <taxon>Candidatus Micrarchaeales</taxon>
        <taxon>Candidatus Micrarchaeaceae</taxon>
        <taxon>Candidatus Micrarchaeum</taxon>
    </lineage>
</organism>
<dbReference type="InterPro" id="IPR009014">
    <property type="entry name" value="Transketo_C/PFOR_II"/>
</dbReference>
<evidence type="ECO:0000256" key="2">
    <source>
        <dbReference type="ARBA" id="ARBA00023002"/>
    </source>
</evidence>
<reference evidence="5 6" key="1">
    <citation type="journal article" date="2009" name="Genome Biol.">
        <title>Community-wide analysis of microbial genome sequence signatures.</title>
        <authorList>
            <person name="Dick G.J."/>
            <person name="Andersson A.F."/>
            <person name="Baker B.J."/>
            <person name="Simmons S.L."/>
            <person name="Thomas B.C."/>
            <person name="Yelton A.P."/>
            <person name="Banfield J.F."/>
        </authorList>
    </citation>
    <scope>NUCLEOTIDE SEQUENCE [LARGE SCALE GENOMIC DNA]</scope>
    <source>
        <strain evidence="5">ARMAN-2</strain>
    </source>
</reference>
<feature type="domain" description="Transketolase-like pyrimidine-binding" evidence="4">
    <location>
        <begin position="3"/>
        <end position="178"/>
    </location>
</feature>
<dbReference type="Gene3D" id="3.40.50.970">
    <property type="match status" value="1"/>
</dbReference>
<dbReference type="GO" id="GO:0006082">
    <property type="term" value="P:organic acid metabolic process"/>
    <property type="evidence" value="ECO:0007669"/>
    <property type="project" value="UniProtKB-ARBA"/>
</dbReference>
<dbReference type="Pfam" id="PF02779">
    <property type="entry name" value="Transket_pyr"/>
    <property type="match status" value="1"/>
</dbReference>
<protein>
    <submittedName>
        <fullName evidence="5">Transketolase central region</fullName>
    </submittedName>
</protein>
<dbReference type="CDD" id="cd07036">
    <property type="entry name" value="TPP_PYR_E1-PDHc-beta_like"/>
    <property type="match status" value="1"/>
</dbReference>
<dbReference type="GO" id="GO:0044272">
    <property type="term" value="P:sulfur compound biosynthetic process"/>
    <property type="evidence" value="ECO:0007669"/>
    <property type="project" value="UniProtKB-ARBA"/>
</dbReference>
<dbReference type="PANTHER" id="PTHR43257">
    <property type="entry name" value="PYRUVATE DEHYDROGENASE E1 COMPONENT BETA SUBUNIT"/>
    <property type="match status" value="1"/>
</dbReference>
<dbReference type="GO" id="GO:0016491">
    <property type="term" value="F:oxidoreductase activity"/>
    <property type="evidence" value="ECO:0007669"/>
    <property type="project" value="UniProtKB-KW"/>
</dbReference>
<sequence>MNVNMVGAINNAIELCMNENKDMVLLGEDIAKDGGVFRVTDGLLQKFGEDRVIDTPLAESSIIGASIGMALAGMHPVPEIQFAGFMFLGFSQLINHAARYRARTRSSMKVPMIVRTPVSGGIRTLEHHSESPEAFYAHVGGLIVVEPSNPYDAKGLFMKAAHLDDPVLFFEPTKLYRLFKQEIPEGPYEVEIGKANMVNSGDKLTIITYGTMVSEVMDVVNERKLSADVIDLRTINPLDEKTILESVKKTKRAMIVHEAPLSFGVGAEIAARISEKAMYDLDAPILRVASDSFPYPFPGNEQHYIPNKKKISSYIDKLLSF</sequence>
<dbReference type="EMBL" id="GG697237">
    <property type="protein sequence ID" value="EET90468.1"/>
    <property type="molecule type" value="Genomic_DNA"/>
</dbReference>
<dbReference type="Gene3D" id="3.40.50.920">
    <property type="match status" value="1"/>
</dbReference>
<dbReference type="Proteomes" id="UP000332487">
    <property type="component" value="Unassembled WGS sequence"/>
</dbReference>
<dbReference type="FunFam" id="3.40.50.970:FF:000001">
    <property type="entry name" value="Pyruvate dehydrogenase E1 beta subunit"/>
    <property type="match status" value="1"/>
</dbReference>
<keyword evidence="2" id="KW-0560">Oxidoreductase</keyword>
<reference evidence="5 6" key="2">
    <citation type="journal article" date="2010" name="Proc. Natl. Acad. Sci. U.S.A.">
        <title>Enigmatic, ultrasmall, uncultivated Archaea.</title>
        <authorList>
            <person name="Baker B.J."/>
            <person name="Comolli L.R."/>
            <person name="Dick G.J."/>
            <person name="Hauser L.J."/>
            <person name="Hyatt D."/>
            <person name="Dill B.D."/>
            <person name="Land M.L."/>
            <person name="Verberkmoes N.C."/>
            <person name="Hettich R.L."/>
            <person name="Banfield J.F."/>
        </authorList>
    </citation>
    <scope>NUCLEOTIDE SEQUENCE [LARGE SCALE GENOMIC DNA]</scope>
    <source>
        <strain evidence="5">ARMAN-2</strain>
    </source>
</reference>
<evidence type="ECO:0000256" key="1">
    <source>
        <dbReference type="ARBA" id="ARBA00001964"/>
    </source>
</evidence>
<dbReference type="InterPro" id="IPR029061">
    <property type="entry name" value="THDP-binding"/>
</dbReference>
<name>C7DGE0_MICA2</name>
<evidence type="ECO:0000313" key="6">
    <source>
        <dbReference type="Proteomes" id="UP000332487"/>
    </source>
</evidence>
<dbReference type="Pfam" id="PF02780">
    <property type="entry name" value="Transketolase_C"/>
    <property type="match status" value="1"/>
</dbReference>
<dbReference type="PANTHER" id="PTHR43257:SF2">
    <property type="entry name" value="PYRUVATE DEHYDROGENASE E1 COMPONENT SUBUNIT BETA"/>
    <property type="match status" value="1"/>
</dbReference>
<dbReference type="SUPFAM" id="SSF52518">
    <property type="entry name" value="Thiamin diphosphate-binding fold (THDP-binding)"/>
    <property type="match status" value="1"/>
</dbReference>
<dbReference type="SMART" id="SM00861">
    <property type="entry name" value="Transket_pyr"/>
    <property type="match status" value="1"/>
</dbReference>
<evidence type="ECO:0000256" key="3">
    <source>
        <dbReference type="ARBA" id="ARBA00023052"/>
    </source>
</evidence>
<keyword evidence="3" id="KW-0786">Thiamine pyrophosphate</keyword>
<dbReference type="FunFam" id="3.40.50.920:FF:000001">
    <property type="entry name" value="Pyruvate dehydrogenase E1 beta subunit"/>
    <property type="match status" value="1"/>
</dbReference>
<dbReference type="InterPro" id="IPR033248">
    <property type="entry name" value="Transketolase_C"/>
</dbReference>
<accession>C7DGE0</accession>
<evidence type="ECO:0000259" key="4">
    <source>
        <dbReference type="SMART" id="SM00861"/>
    </source>
</evidence>
<gene>
    <name evidence="5" type="ORF">UNLARM2_0144</name>
</gene>
<dbReference type="InterPro" id="IPR005475">
    <property type="entry name" value="Transketolase-like_Pyr-bd"/>
</dbReference>
<comment type="cofactor">
    <cofactor evidence="1">
        <name>thiamine diphosphate</name>
        <dbReference type="ChEBI" id="CHEBI:58937"/>
    </cofactor>
</comment>